<organism evidence="1 2">
    <name type="scientific">Tanacetum coccineum</name>
    <dbReference type="NCBI Taxonomy" id="301880"/>
    <lineage>
        <taxon>Eukaryota</taxon>
        <taxon>Viridiplantae</taxon>
        <taxon>Streptophyta</taxon>
        <taxon>Embryophyta</taxon>
        <taxon>Tracheophyta</taxon>
        <taxon>Spermatophyta</taxon>
        <taxon>Magnoliopsida</taxon>
        <taxon>eudicotyledons</taxon>
        <taxon>Gunneridae</taxon>
        <taxon>Pentapetalae</taxon>
        <taxon>asterids</taxon>
        <taxon>campanulids</taxon>
        <taxon>Asterales</taxon>
        <taxon>Asteraceae</taxon>
        <taxon>Asteroideae</taxon>
        <taxon>Anthemideae</taxon>
        <taxon>Anthemidinae</taxon>
        <taxon>Tanacetum</taxon>
    </lineage>
</organism>
<sequence length="239" mass="26453">MLYEAVWTDLSSWTKDVGPPPQMMRGPLHDGGGPPRMLGPPPVRARLGMPPPSVFCRLYNLKVKIRDNVEKKDKERHVVGYISSINQLEKPLGRMGAFNATRLEKPLGSSQGQACYQMTRSLDQISTYSNVGNLQYFNVANQVREAPEFGFPAVEMQDTSGQEHQNLRRPGGLSLVWIPASFLLFQVVSGLACNDDIMLVISLVHRCCSGKYGLMTTLSSMRLSVGITSRCISLVLVPK</sequence>
<reference evidence="1" key="2">
    <citation type="submission" date="2022-01" db="EMBL/GenBank/DDBJ databases">
        <authorList>
            <person name="Yamashiro T."/>
            <person name="Shiraishi A."/>
            <person name="Satake H."/>
            <person name="Nakayama K."/>
        </authorList>
    </citation>
    <scope>NUCLEOTIDE SEQUENCE</scope>
</reference>
<evidence type="ECO:0000313" key="1">
    <source>
        <dbReference type="EMBL" id="GJS87981.1"/>
    </source>
</evidence>
<reference evidence="1" key="1">
    <citation type="journal article" date="2022" name="Int. J. Mol. Sci.">
        <title>Draft Genome of Tanacetum Coccineum: Genomic Comparison of Closely Related Tanacetum-Family Plants.</title>
        <authorList>
            <person name="Yamashiro T."/>
            <person name="Shiraishi A."/>
            <person name="Nakayama K."/>
            <person name="Satake H."/>
        </authorList>
    </citation>
    <scope>NUCLEOTIDE SEQUENCE</scope>
</reference>
<name>A0ABQ4ZE12_9ASTR</name>
<gene>
    <name evidence="1" type="ORF">Tco_0770617</name>
</gene>
<proteinExistence type="predicted"/>
<comment type="caution">
    <text evidence="1">The sequence shown here is derived from an EMBL/GenBank/DDBJ whole genome shotgun (WGS) entry which is preliminary data.</text>
</comment>
<protein>
    <submittedName>
        <fullName evidence="1">Uncharacterized protein</fullName>
    </submittedName>
</protein>
<keyword evidence="2" id="KW-1185">Reference proteome</keyword>
<evidence type="ECO:0000313" key="2">
    <source>
        <dbReference type="Proteomes" id="UP001151760"/>
    </source>
</evidence>
<dbReference type="EMBL" id="BQNB010011240">
    <property type="protein sequence ID" value="GJS87981.1"/>
    <property type="molecule type" value="Genomic_DNA"/>
</dbReference>
<accession>A0ABQ4ZE12</accession>
<dbReference type="Proteomes" id="UP001151760">
    <property type="component" value="Unassembled WGS sequence"/>
</dbReference>